<dbReference type="Pfam" id="PF00646">
    <property type="entry name" value="F-box"/>
    <property type="match status" value="1"/>
</dbReference>
<dbReference type="InterPro" id="IPR036047">
    <property type="entry name" value="F-box-like_dom_sf"/>
</dbReference>
<dbReference type="AlphaFoldDB" id="A0A3B6SN19"/>
<dbReference type="Gramene" id="TraesCS7B02G399000.1">
    <property type="protein sequence ID" value="TraesCS7B02G399000.1.cds1"/>
    <property type="gene ID" value="TraesCS7B02G399000"/>
</dbReference>
<dbReference type="Gramene" id="TraesCS7B03G1074800.1">
    <property type="protein sequence ID" value="TraesCS7B03G1074800.1.CDS1"/>
    <property type="gene ID" value="TraesCS7B03G1074800"/>
</dbReference>
<organism evidence="2">
    <name type="scientific">Triticum aestivum</name>
    <name type="common">Wheat</name>
    <dbReference type="NCBI Taxonomy" id="4565"/>
    <lineage>
        <taxon>Eukaryota</taxon>
        <taxon>Viridiplantae</taxon>
        <taxon>Streptophyta</taxon>
        <taxon>Embryophyta</taxon>
        <taxon>Tracheophyta</taxon>
        <taxon>Spermatophyta</taxon>
        <taxon>Magnoliopsida</taxon>
        <taxon>Liliopsida</taxon>
        <taxon>Poales</taxon>
        <taxon>Poaceae</taxon>
        <taxon>BOP clade</taxon>
        <taxon>Pooideae</taxon>
        <taxon>Triticodae</taxon>
        <taxon>Triticeae</taxon>
        <taxon>Triticinae</taxon>
        <taxon>Triticum</taxon>
    </lineage>
</organism>
<accession>A0A3B6SN19</accession>
<keyword evidence="3" id="KW-1185">Reference proteome</keyword>
<reference evidence="2" key="2">
    <citation type="submission" date="2018-10" db="UniProtKB">
        <authorList>
            <consortium name="EnsemblPlants"/>
        </authorList>
    </citation>
    <scope>IDENTIFICATION</scope>
</reference>
<dbReference type="SMART" id="SM00256">
    <property type="entry name" value="FBOX"/>
    <property type="match status" value="1"/>
</dbReference>
<dbReference type="InterPro" id="IPR001810">
    <property type="entry name" value="F-box_dom"/>
</dbReference>
<dbReference type="STRING" id="4565.A0A3B6SN19"/>
<evidence type="ECO:0000259" key="1">
    <source>
        <dbReference type="PROSITE" id="PS50181"/>
    </source>
</evidence>
<dbReference type="EnsemblPlants" id="TraesCS7B02G399000.1">
    <property type="protein sequence ID" value="TraesCS7B02G399000.1.cds1"/>
    <property type="gene ID" value="TraesCS7B02G399000"/>
</dbReference>
<dbReference type="Gene3D" id="1.20.1280.50">
    <property type="match status" value="1"/>
</dbReference>
<protein>
    <recommendedName>
        <fullName evidence="1">F-box domain-containing protein</fullName>
    </recommendedName>
</protein>
<dbReference type="SUPFAM" id="SSF50965">
    <property type="entry name" value="Galactose oxidase, central domain"/>
    <property type="match status" value="1"/>
</dbReference>
<dbReference type="PROSITE" id="PS50181">
    <property type="entry name" value="FBOX"/>
    <property type="match status" value="1"/>
</dbReference>
<feature type="domain" description="F-box" evidence="1">
    <location>
        <begin position="1"/>
        <end position="45"/>
    </location>
</feature>
<dbReference type="Proteomes" id="UP000019116">
    <property type="component" value="Chromosome 7B"/>
</dbReference>
<dbReference type="Gramene" id="TraesNOR7B03G04279150.1">
    <property type="protein sequence ID" value="TraesNOR7B03G04279150.1.CDS1"/>
    <property type="gene ID" value="TraesNOR7B03G04279150"/>
</dbReference>
<dbReference type="Pfam" id="PF08268">
    <property type="entry name" value="FBA_3"/>
    <property type="match status" value="1"/>
</dbReference>
<dbReference type="OMA" id="ALWTVCH"/>
<dbReference type="NCBIfam" id="TIGR01640">
    <property type="entry name" value="F_box_assoc_1"/>
    <property type="match status" value="1"/>
</dbReference>
<dbReference type="SUPFAM" id="SSF81383">
    <property type="entry name" value="F-box domain"/>
    <property type="match status" value="1"/>
</dbReference>
<name>A0A3B6SN19_WHEAT</name>
<dbReference type="PANTHER" id="PTHR31111">
    <property type="entry name" value="BNAA05G37150D PROTEIN-RELATED"/>
    <property type="match status" value="1"/>
</dbReference>
<dbReference type="PANTHER" id="PTHR31111:SF136">
    <property type="entry name" value="F-BOX ASSOCIATED DOMAIN-CONTAINING PROTEIN"/>
    <property type="match status" value="1"/>
</dbReference>
<dbReference type="InterPro" id="IPR017451">
    <property type="entry name" value="F-box-assoc_interact_dom"/>
</dbReference>
<dbReference type="OrthoDB" id="665311at2759"/>
<dbReference type="InterPro" id="IPR011043">
    <property type="entry name" value="Gal_Oxase/kelch_b-propeller"/>
</dbReference>
<evidence type="ECO:0000313" key="3">
    <source>
        <dbReference type="Proteomes" id="UP000019116"/>
    </source>
</evidence>
<dbReference type="InterPro" id="IPR013187">
    <property type="entry name" value="F-box-assoc_dom_typ3"/>
</dbReference>
<sequence>MLTLLPDDVISEILSWTPVKSVCRFRCLSRGWLALVSSQAFLAAHKSQVDPHLLLATSSSGKEASNIGRDLRLFDEEGNVVRVIRNVGALWTVCHGVDGPVCVTRDFRGRRDVFGVNVINPATGSVLITATVELESQEIFLFNIGCAAPSGVYKVVRFDDESWKVLTLGDDAEWSELRSPATTLSNYFYRSFVVTVNGVMHFLYTSRRLPFYKDRILRLDLEREEWKASLEGPTKQGDQFQKRLTTECIVRLNDTICLVQLEEHFVTNNRCTNLWLLTDFDKGTWVKAYTVSMTPTTVLYRPLRVMHDGGKLLFYGYHSPTKTRMLQVYDPLTATSAHFMKFPRDFHSDVCLCDLNLECFV</sequence>
<reference evidence="2" key="1">
    <citation type="submission" date="2018-08" db="EMBL/GenBank/DDBJ databases">
        <authorList>
            <person name="Rossello M."/>
        </authorList>
    </citation>
    <scope>NUCLEOTIDE SEQUENCE [LARGE SCALE GENOMIC DNA]</scope>
    <source>
        <strain evidence="2">cv. Chinese Spring</strain>
    </source>
</reference>
<evidence type="ECO:0000313" key="2">
    <source>
        <dbReference type="EnsemblPlants" id="TraesCS7B02G399000.1.cds1"/>
    </source>
</evidence>
<dbReference type="CDD" id="cd22157">
    <property type="entry name" value="F-box_AtFBW1-like"/>
    <property type="match status" value="1"/>
</dbReference>
<proteinExistence type="predicted"/>